<keyword evidence="4" id="KW-1185">Reference proteome</keyword>
<feature type="compositionally biased region" description="Acidic residues" evidence="1">
    <location>
        <begin position="54"/>
        <end position="68"/>
    </location>
</feature>
<feature type="region of interest" description="Disordered" evidence="1">
    <location>
        <begin position="204"/>
        <end position="244"/>
    </location>
</feature>
<evidence type="ECO:0000313" key="3">
    <source>
        <dbReference type="EMBL" id="KAG0718975.1"/>
    </source>
</evidence>
<dbReference type="OrthoDB" id="2021186at2759"/>
<accession>A0A8J4Y0V4</accession>
<dbReference type="SMART" id="SM01406">
    <property type="entry name" value="PAPA-1"/>
    <property type="match status" value="1"/>
</dbReference>
<comment type="caution">
    <text evidence="3">The sequence shown here is derived from an EMBL/GenBank/DDBJ whole genome shotgun (WGS) entry which is preliminary data.</text>
</comment>
<organism evidence="3 4">
    <name type="scientific">Chionoecetes opilio</name>
    <name type="common">Atlantic snow crab</name>
    <name type="synonym">Cancer opilio</name>
    <dbReference type="NCBI Taxonomy" id="41210"/>
    <lineage>
        <taxon>Eukaryota</taxon>
        <taxon>Metazoa</taxon>
        <taxon>Ecdysozoa</taxon>
        <taxon>Arthropoda</taxon>
        <taxon>Crustacea</taxon>
        <taxon>Multicrustacea</taxon>
        <taxon>Malacostraca</taxon>
        <taxon>Eumalacostraca</taxon>
        <taxon>Eucarida</taxon>
        <taxon>Decapoda</taxon>
        <taxon>Pleocyemata</taxon>
        <taxon>Brachyura</taxon>
        <taxon>Eubrachyura</taxon>
        <taxon>Majoidea</taxon>
        <taxon>Majidae</taxon>
        <taxon>Chionoecetes</taxon>
    </lineage>
</organism>
<evidence type="ECO:0000256" key="1">
    <source>
        <dbReference type="SAM" id="MobiDB-lite"/>
    </source>
</evidence>
<dbReference type="Proteomes" id="UP000770661">
    <property type="component" value="Unassembled WGS sequence"/>
</dbReference>
<protein>
    <submittedName>
        <fullName evidence="3">INO80 complex subunit B</fullName>
    </submittedName>
</protein>
<feature type="compositionally biased region" description="Basic residues" evidence="1">
    <location>
        <begin position="32"/>
        <end position="43"/>
    </location>
</feature>
<feature type="compositionally biased region" description="Basic and acidic residues" evidence="1">
    <location>
        <begin position="127"/>
        <end position="147"/>
    </location>
</feature>
<feature type="compositionally biased region" description="Basic and acidic residues" evidence="1">
    <location>
        <begin position="211"/>
        <end position="238"/>
    </location>
</feature>
<dbReference type="CDD" id="cd23021">
    <property type="entry name" value="zf-HIT_IN80B"/>
    <property type="match status" value="1"/>
</dbReference>
<proteinExistence type="predicted"/>
<dbReference type="Pfam" id="PF04438">
    <property type="entry name" value="zf-HIT"/>
    <property type="match status" value="1"/>
</dbReference>
<reference evidence="3" key="1">
    <citation type="submission" date="2020-07" db="EMBL/GenBank/DDBJ databases">
        <title>The High-quality genome of the commercially important snow crab, Chionoecetes opilio.</title>
        <authorList>
            <person name="Jeong J.-H."/>
            <person name="Ryu S."/>
        </authorList>
    </citation>
    <scope>NUCLEOTIDE SEQUENCE</scope>
    <source>
        <strain evidence="3">MADBK_172401_WGS</strain>
        <tissue evidence="3">Digestive gland</tissue>
    </source>
</reference>
<evidence type="ECO:0000259" key="2">
    <source>
        <dbReference type="SMART" id="SM01406"/>
    </source>
</evidence>
<dbReference type="InterPro" id="IPR029523">
    <property type="entry name" value="INO80B/Ies2"/>
</dbReference>
<dbReference type="GO" id="GO:0031011">
    <property type="term" value="C:Ino80 complex"/>
    <property type="evidence" value="ECO:0007669"/>
    <property type="project" value="InterPro"/>
</dbReference>
<evidence type="ECO:0000313" key="4">
    <source>
        <dbReference type="Proteomes" id="UP000770661"/>
    </source>
</evidence>
<feature type="domain" description="INO80 complex subunit B-like conserved region" evidence="2">
    <location>
        <begin position="199"/>
        <end position="271"/>
    </location>
</feature>
<gene>
    <name evidence="3" type="primary">Ino80b_2</name>
    <name evidence="3" type="ORF">GWK47_051454</name>
</gene>
<dbReference type="InterPro" id="IPR006880">
    <property type="entry name" value="INO80B_C"/>
</dbReference>
<dbReference type="EMBL" id="JACEEZ010015241">
    <property type="protein sequence ID" value="KAG0718975.1"/>
    <property type="molecule type" value="Genomic_DNA"/>
</dbReference>
<dbReference type="AlphaFoldDB" id="A0A8J4Y0V4"/>
<dbReference type="PANTHER" id="PTHR21561">
    <property type="entry name" value="INO80 COMPLEX SUBUNIT B"/>
    <property type="match status" value="1"/>
</dbReference>
<dbReference type="Gene3D" id="3.30.60.190">
    <property type="match status" value="1"/>
</dbReference>
<feature type="compositionally biased region" description="Basic and acidic residues" evidence="1">
    <location>
        <begin position="1"/>
        <end position="22"/>
    </location>
</feature>
<sequence>MGRKRDREREHKDPGDRADSRGADSVMEPVKKSKKHKHKKSSRKEKVERIINVEDVEDMDISVDDVEDSPSQTLKLKIKLSDSSPDKMNTPKGLKVKTDKNKSSSNSKKSGKKKDGKGEDDTDSEEERWLDAIESGKLEEVDDELKRMKNPRLMTARQRALMEKEKKTDGTDENAFPVIPAEPLLSLPSGFKEKVVTQEMLAKKAIKTQKRREQAQEKREEDKKKTVDRLLKKQDSKVGKNSRLRSSKKEIPIFSYINNRDMVGLSVPVSYSFPMEVQGKRGVPAARLCGAPGCRNPRRYSCSRTDVSLCSLQCYKLNLAAHKMLQEAA</sequence>
<dbReference type="PANTHER" id="PTHR21561:SF12">
    <property type="entry name" value="INO80 COMPLEX SUBUNIT B"/>
    <property type="match status" value="1"/>
</dbReference>
<dbReference type="Pfam" id="PF04795">
    <property type="entry name" value="PAPA-1"/>
    <property type="match status" value="1"/>
</dbReference>
<name>A0A8J4Y0V4_CHIOP</name>
<dbReference type="GO" id="GO:0006338">
    <property type="term" value="P:chromatin remodeling"/>
    <property type="evidence" value="ECO:0007669"/>
    <property type="project" value="InterPro"/>
</dbReference>
<dbReference type="InterPro" id="IPR007529">
    <property type="entry name" value="Znf_HIT"/>
</dbReference>
<feature type="region of interest" description="Disordered" evidence="1">
    <location>
        <begin position="1"/>
        <end position="152"/>
    </location>
</feature>